<proteinExistence type="predicted"/>
<keyword evidence="3" id="KW-1185">Reference proteome</keyword>
<comment type="caution">
    <text evidence="2">The sequence shown here is derived from an EMBL/GenBank/DDBJ whole genome shotgun (WGS) entry which is preliminary data.</text>
</comment>
<dbReference type="InterPro" id="IPR028213">
    <property type="entry name" value="PA1"/>
</dbReference>
<evidence type="ECO:0000256" key="1">
    <source>
        <dbReference type="SAM" id="MobiDB-lite"/>
    </source>
</evidence>
<dbReference type="AlphaFoldDB" id="A0AAE1GW61"/>
<accession>A0AAE1GW61</accession>
<organism evidence="2 3">
    <name type="scientific">Frankliniella fusca</name>
    <dbReference type="NCBI Taxonomy" id="407009"/>
    <lineage>
        <taxon>Eukaryota</taxon>
        <taxon>Metazoa</taxon>
        <taxon>Ecdysozoa</taxon>
        <taxon>Arthropoda</taxon>
        <taxon>Hexapoda</taxon>
        <taxon>Insecta</taxon>
        <taxon>Pterygota</taxon>
        <taxon>Neoptera</taxon>
        <taxon>Paraneoptera</taxon>
        <taxon>Thysanoptera</taxon>
        <taxon>Terebrantia</taxon>
        <taxon>Thripoidea</taxon>
        <taxon>Thripidae</taxon>
        <taxon>Frankliniella</taxon>
    </lineage>
</organism>
<feature type="compositionally biased region" description="Basic and acidic residues" evidence="1">
    <location>
        <begin position="159"/>
        <end position="170"/>
    </location>
</feature>
<feature type="region of interest" description="Disordered" evidence="1">
    <location>
        <begin position="1"/>
        <end position="170"/>
    </location>
</feature>
<gene>
    <name evidence="2" type="ORF">KUF71_019211</name>
</gene>
<name>A0AAE1GW61_9NEOP</name>
<reference evidence="2" key="2">
    <citation type="journal article" date="2023" name="BMC Genomics">
        <title>Pest status, molecular evolution, and epigenetic factors derived from the genome assembly of Frankliniella fusca, a thysanopteran phytovirus vector.</title>
        <authorList>
            <person name="Catto M.A."/>
            <person name="Labadie P.E."/>
            <person name="Jacobson A.L."/>
            <person name="Kennedy G.G."/>
            <person name="Srinivasan R."/>
            <person name="Hunt B.G."/>
        </authorList>
    </citation>
    <scope>NUCLEOTIDE SEQUENCE</scope>
    <source>
        <strain evidence="2">PL_HMW_Pooled</strain>
    </source>
</reference>
<dbReference type="Pfam" id="PF15364">
    <property type="entry name" value="PAXIP1_C"/>
    <property type="match status" value="1"/>
</dbReference>
<sequence length="267" mass="29883">MPEIGENGEGWSVDDSSDEENGSSKIEPVPPPNERIRMYETLDSTSGPLPIQWNWPHGRRAPKDSSGFIEEDDEEEESIKIEEKSDFDFDFDESATPILRKGKASGPKGSAKKKTSSFSGILSNMRRHRQQEQMEKEQSTTAPQPDCCVGRSRRCPRRSHGEQDLKEQEKRERTLLHAVLPAASPPQRATAHRSVLLLAQQHDELLLRDVSVSTPRGCIRLLALGLHRAPVVESLSRIVRASLESVRQHRVHKAAEAAAVLLSHPKQ</sequence>
<protein>
    <submittedName>
        <fullName evidence="2">PAXIP1-associated glutamate-rich protein 1</fullName>
    </submittedName>
</protein>
<evidence type="ECO:0000313" key="3">
    <source>
        <dbReference type="Proteomes" id="UP001219518"/>
    </source>
</evidence>
<dbReference type="EMBL" id="JAHWGI010000083">
    <property type="protein sequence ID" value="KAK3908955.1"/>
    <property type="molecule type" value="Genomic_DNA"/>
</dbReference>
<evidence type="ECO:0000313" key="2">
    <source>
        <dbReference type="EMBL" id="KAK3908955.1"/>
    </source>
</evidence>
<dbReference type="Proteomes" id="UP001219518">
    <property type="component" value="Unassembled WGS sequence"/>
</dbReference>
<feature type="compositionally biased region" description="Basic and acidic residues" evidence="1">
    <location>
        <begin position="78"/>
        <end position="87"/>
    </location>
</feature>
<reference evidence="2" key="1">
    <citation type="submission" date="2021-07" db="EMBL/GenBank/DDBJ databases">
        <authorList>
            <person name="Catto M.A."/>
            <person name="Jacobson A."/>
            <person name="Kennedy G."/>
            <person name="Labadie P."/>
            <person name="Hunt B.G."/>
            <person name="Srinivasan R."/>
        </authorList>
    </citation>
    <scope>NUCLEOTIDE SEQUENCE</scope>
    <source>
        <strain evidence="2">PL_HMW_Pooled</strain>
        <tissue evidence="2">Head</tissue>
    </source>
</reference>